<dbReference type="EMBL" id="JXBZ01000008">
    <property type="protein sequence ID" value="KJY48504.1"/>
    <property type="molecule type" value="Genomic_DNA"/>
</dbReference>
<dbReference type="InterPro" id="IPR028345">
    <property type="entry name" value="Antibiotic_NAT-like"/>
</dbReference>
<dbReference type="AlphaFoldDB" id="A0A0F4KR87"/>
<dbReference type="OrthoDB" id="9803187at2"/>
<evidence type="ECO:0000256" key="1">
    <source>
        <dbReference type="HAMAP-Rule" id="MF_00800"/>
    </source>
</evidence>
<dbReference type="RefSeq" id="WP_045922772.1">
    <property type="nucleotide sequence ID" value="NZ_JBHTHW010000008.1"/>
</dbReference>
<reference evidence="2 3" key="1">
    <citation type="submission" date="2014-12" db="EMBL/GenBank/DDBJ databases">
        <title>Comparative genomics of the lactic acid bacteria isolated from the honey bee gut.</title>
        <authorList>
            <person name="Ellegaard K.M."/>
            <person name="Tamarit D."/>
            <person name="Javelind E."/>
            <person name="Olofsson T."/>
            <person name="Andersson S.G."/>
            <person name="Vasquez A."/>
        </authorList>
    </citation>
    <scope>NUCLEOTIDE SEQUENCE [LARGE SCALE GENOMIC DNA]</scope>
    <source>
        <strain evidence="2 3">Hon2</strain>
    </source>
</reference>
<dbReference type="HOGENOM" id="CLU_106658_0_0_9"/>
<dbReference type="Pfam" id="PF04260">
    <property type="entry name" value="DUF436"/>
    <property type="match status" value="1"/>
</dbReference>
<dbReference type="NCBIfam" id="TIGR01440">
    <property type="entry name" value="TIGR01440 family protein"/>
    <property type="match status" value="1"/>
</dbReference>
<gene>
    <name evidence="2" type="ORF">JG29_09030</name>
</gene>
<keyword evidence="3" id="KW-1185">Reference proteome</keyword>
<protein>
    <recommendedName>
        <fullName evidence="1">UPF0340 protein JG29_09030</fullName>
    </recommendedName>
</protein>
<accession>A0A0F4KR87</accession>
<dbReference type="PATRIC" id="fig|1218508.4.peg.885"/>
<comment type="similarity">
    <text evidence="1">Belongs to the UPF0340 family.</text>
</comment>
<evidence type="ECO:0000313" key="3">
    <source>
        <dbReference type="Proteomes" id="UP000033695"/>
    </source>
</evidence>
<evidence type="ECO:0000313" key="2">
    <source>
        <dbReference type="EMBL" id="KJY48504.1"/>
    </source>
</evidence>
<dbReference type="Gene3D" id="3.40.50.10360">
    <property type="entry name" value="Hypothetical protein TT1679"/>
    <property type="match status" value="1"/>
</dbReference>
<dbReference type="Proteomes" id="UP000033695">
    <property type="component" value="Unassembled WGS sequence"/>
</dbReference>
<name>A0A0F4KR87_9LACO</name>
<dbReference type="InterPro" id="IPR006340">
    <property type="entry name" value="DUF436"/>
</dbReference>
<dbReference type="SUPFAM" id="SSF110710">
    <property type="entry name" value="TTHA0583/YokD-like"/>
    <property type="match status" value="1"/>
</dbReference>
<sequence>MEMERIEEQLTQAVTDYFQQVNLRPGSLFVLGCSTSAVAGKWMGTDSSQEIGNQIIQTLRSLLQKYQVDLAVQGCQHINRALLMERKVAAAHHYEEVTVIPQLHAGGAAQVAAYQQFQDPVEVEHIIAEGGMDIGDTQIGMHVKFVQIPILTSQQQIGQAHVTFLASRPKLIGGSRAAYPDSKL</sequence>
<organism evidence="2 3">
    <name type="scientific">Bombilactobacillus mellis</name>
    <dbReference type="NCBI Taxonomy" id="1218508"/>
    <lineage>
        <taxon>Bacteria</taxon>
        <taxon>Bacillati</taxon>
        <taxon>Bacillota</taxon>
        <taxon>Bacilli</taxon>
        <taxon>Lactobacillales</taxon>
        <taxon>Lactobacillaceae</taxon>
        <taxon>Bombilactobacillus</taxon>
    </lineage>
</organism>
<dbReference type="STRING" id="1218508.JG29_09030"/>
<comment type="caution">
    <text evidence="2">The sequence shown here is derived from an EMBL/GenBank/DDBJ whole genome shotgun (WGS) entry which is preliminary data.</text>
</comment>
<dbReference type="HAMAP" id="MF_00800">
    <property type="entry name" value="UPF0340"/>
    <property type="match status" value="1"/>
</dbReference>
<proteinExistence type="inferred from homology"/>
<dbReference type="PIRSF" id="PIRSF007510">
    <property type="entry name" value="UCP007510"/>
    <property type="match status" value="1"/>
</dbReference>